<evidence type="ECO:0000313" key="2">
    <source>
        <dbReference type="EnsemblMetazoa" id="CJA16302.1"/>
    </source>
</evidence>
<name>A0A8R1E1R4_CAEJA</name>
<reference evidence="3" key="1">
    <citation type="submission" date="2010-08" db="EMBL/GenBank/DDBJ databases">
        <authorList>
            <consortium name="Caenorhabditis japonica Sequencing Consortium"/>
            <person name="Wilson R.K."/>
        </authorList>
    </citation>
    <scope>NUCLEOTIDE SEQUENCE [LARGE SCALE GENOMIC DNA]</scope>
    <source>
        <strain evidence="3">DF5081</strain>
    </source>
</reference>
<feature type="region of interest" description="Disordered" evidence="1">
    <location>
        <begin position="55"/>
        <end position="78"/>
    </location>
</feature>
<feature type="compositionally biased region" description="Low complexity" evidence="1">
    <location>
        <begin position="229"/>
        <end position="240"/>
    </location>
</feature>
<dbReference type="AlphaFoldDB" id="A0A8R1E1R4"/>
<organism evidence="2 3">
    <name type="scientific">Caenorhabditis japonica</name>
    <dbReference type="NCBI Taxonomy" id="281687"/>
    <lineage>
        <taxon>Eukaryota</taxon>
        <taxon>Metazoa</taxon>
        <taxon>Ecdysozoa</taxon>
        <taxon>Nematoda</taxon>
        <taxon>Chromadorea</taxon>
        <taxon>Rhabditida</taxon>
        <taxon>Rhabditina</taxon>
        <taxon>Rhabditomorpha</taxon>
        <taxon>Rhabditoidea</taxon>
        <taxon>Rhabditidae</taxon>
        <taxon>Peloderinae</taxon>
        <taxon>Caenorhabditis</taxon>
    </lineage>
</organism>
<accession>A0A8R1E1R4</accession>
<proteinExistence type="predicted"/>
<feature type="compositionally biased region" description="Low complexity" evidence="1">
    <location>
        <begin position="99"/>
        <end position="110"/>
    </location>
</feature>
<feature type="region of interest" description="Disordered" evidence="1">
    <location>
        <begin position="99"/>
        <end position="150"/>
    </location>
</feature>
<keyword evidence="3" id="KW-1185">Reference proteome</keyword>
<protein>
    <submittedName>
        <fullName evidence="2">Uncharacterized protein</fullName>
    </submittedName>
</protein>
<feature type="compositionally biased region" description="Basic residues" evidence="1">
    <location>
        <begin position="138"/>
        <end position="149"/>
    </location>
</feature>
<sequence>MLEDDWTASGILEKDCFISPINDDNDAIDILQIFDNDDNGFSPDSIRIKMEPIDETSDYHGSSSGSPSSSLSSPNGFKDEPLGLDVNFGHSIFNAPFSPSATSSHSPTSFGMMNGGVTMQQQQQQQQNSPLPSVAHFSHNHHHHHHMVQHHSQMGMNQIFTNPTHQYVTTNVQHNFLFKDSAIYDGMDYHGSSSGSPSSSLSSPNGFKDEPLGLDVNFGHSIFNAPFSPSATSSHSPTSFGMMNGGVTMQQQQQQQQQNSPLPSVAHFSHNHHHHHHMVQHHSQMGMNQIFTNPTHQYVTTNVQHNFLFKDSAIYDGMGE</sequence>
<evidence type="ECO:0000313" key="3">
    <source>
        <dbReference type="Proteomes" id="UP000005237"/>
    </source>
</evidence>
<feature type="region of interest" description="Disordered" evidence="1">
    <location>
        <begin position="229"/>
        <end position="276"/>
    </location>
</feature>
<feature type="compositionally biased region" description="Low complexity" evidence="1">
    <location>
        <begin position="61"/>
        <end position="74"/>
    </location>
</feature>
<evidence type="ECO:0000256" key="1">
    <source>
        <dbReference type="SAM" id="MobiDB-lite"/>
    </source>
</evidence>
<dbReference type="Proteomes" id="UP000005237">
    <property type="component" value="Unassembled WGS sequence"/>
</dbReference>
<dbReference type="EnsemblMetazoa" id="CJA16302.1">
    <property type="protein sequence ID" value="CJA16302.1"/>
    <property type="gene ID" value="WBGene00135506"/>
</dbReference>
<reference evidence="2" key="2">
    <citation type="submission" date="2022-06" db="UniProtKB">
        <authorList>
            <consortium name="EnsemblMetazoa"/>
        </authorList>
    </citation>
    <scope>IDENTIFICATION</scope>
    <source>
        <strain evidence="2">DF5081</strain>
    </source>
</reference>